<feature type="signal peptide" evidence="1">
    <location>
        <begin position="1"/>
        <end position="28"/>
    </location>
</feature>
<dbReference type="InterPro" id="IPR008969">
    <property type="entry name" value="CarboxyPept-like_regulatory"/>
</dbReference>
<dbReference type="Gene3D" id="2.60.40.1120">
    <property type="entry name" value="Carboxypeptidase-like, regulatory domain"/>
    <property type="match status" value="1"/>
</dbReference>
<dbReference type="SUPFAM" id="SSF49464">
    <property type="entry name" value="Carboxypeptidase regulatory domain-like"/>
    <property type="match status" value="1"/>
</dbReference>
<organism evidence="2 3">
    <name type="scientific">Aureibaculum algae</name>
    <dbReference type="NCBI Taxonomy" id="2584122"/>
    <lineage>
        <taxon>Bacteria</taxon>
        <taxon>Pseudomonadati</taxon>
        <taxon>Bacteroidota</taxon>
        <taxon>Flavobacteriia</taxon>
        <taxon>Flavobacteriales</taxon>
        <taxon>Flavobacteriaceae</taxon>
        <taxon>Aureibaculum</taxon>
    </lineage>
</organism>
<keyword evidence="1" id="KW-0732">Signal</keyword>
<gene>
    <name evidence="2" type="ORF">FF125_20620</name>
</gene>
<evidence type="ECO:0000313" key="3">
    <source>
        <dbReference type="Proteomes" id="UP000306229"/>
    </source>
</evidence>
<protein>
    <submittedName>
        <fullName evidence="2">Carboxypeptidase-like regulatory domain-containing protein</fullName>
    </submittedName>
</protein>
<sequence>MKISIITKSLLVLILTISSIFCSGQTTATTIEGYVFDKVTKTPLPYAVVIFTNTGVYATCNEDGKFQISTNRDIESLEIRYLGYQSKKVSKDFFSLNSILYLEESSTNLKEVVLNASKEDLYKLLYKLIKKYRRKNDVINNKAYFNLSSKTGDVPLEHFDGLYNSSQQLSKGISRLDLKTGRFGQNQLFPFYSLNYVYLLRNFSLFGNINHMLPQYPGNMSLSEIKKYYNLKLITKGNDHDVAISFLPKDENKEVFSGELLFQKEELILKKIEIFIEHPNRFKLMPIVKNDSSSINKLNLNVIFNPIDFNRIQYFNIEFDLNYYSGYHSGKTKKNIKTTAILYLYDYDDQFTKPYFTNTIKFTNDYEKLLALPISNKIWNENYPYPKSEENIEIVDFFKERNYLHSYIESEIPLKAAVYITRSSLLWSNERKLTFGDIANGPGVNLNFSYALNFFENSDDKFIYTLKTLFDRESSFFLATRYAPDIDRINLAFDIYELFRYHLLEQINASMSIQEIKDLSNTVSLKAKILVNQMLFETVLIIDSEILSESEIFFKAQVLNKWKDKIHNELDKYRLDSNKNGAE</sequence>
<keyword evidence="2" id="KW-0378">Hydrolase</keyword>
<dbReference type="RefSeq" id="WP_138951960.1">
    <property type="nucleotide sequence ID" value="NZ_CP040749.1"/>
</dbReference>
<dbReference type="Pfam" id="PF13715">
    <property type="entry name" value="CarbopepD_reg_2"/>
    <property type="match status" value="1"/>
</dbReference>
<keyword evidence="3" id="KW-1185">Reference proteome</keyword>
<dbReference type="GO" id="GO:0004180">
    <property type="term" value="F:carboxypeptidase activity"/>
    <property type="evidence" value="ECO:0007669"/>
    <property type="project" value="UniProtKB-KW"/>
</dbReference>
<dbReference type="AlphaFoldDB" id="A0A5B7U152"/>
<dbReference type="Proteomes" id="UP000306229">
    <property type="component" value="Chromosome"/>
</dbReference>
<proteinExistence type="predicted"/>
<evidence type="ECO:0000313" key="2">
    <source>
        <dbReference type="EMBL" id="QCX40727.1"/>
    </source>
</evidence>
<accession>A0A5B7U152</accession>
<dbReference type="KEGG" id="fbe:FF125_20620"/>
<name>A0A5B7U152_9FLAO</name>
<reference evidence="2 3" key="1">
    <citation type="submission" date="2019-05" db="EMBL/GenBank/DDBJ databases">
        <title>Algicella ahnfeltiae gen. nov., sp. nov., a novel marine bacterium of the family Flavobacteriaceae isolated from a red alga.</title>
        <authorList>
            <person name="Nedashkovskaya O.I."/>
            <person name="Kukhlevskiy A.D."/>
            <person name="Kim S.-G."/>
            <person name="Zhukova N.V."/>
            <person name="Mikhailov V.V."/>
        </authorList>
    </citation>
    <scope>NUCLEOTIDE SEQUENCE [LARGE SCALE GENOMIC DNA]</scope>
    <source>
        <strain evidence="2 3">10Alg115</strain>
    </source>
</reference>
<dbReference type="OrthoDB" id="2247630at2"/>
<keyword evidence="2" id="KW-0121">Carboxypeptidase</keyword>
<evidence type="ECO:0000256" key="1">
    <source>
        <dbReference type="SAM" id="SignalP"/>
    </source>
</evidence>
<dbReference type="EMBL" id="CP040749">
    <property type="protein sequence ID" value="QCX40727.1"/>
    <property type="molecule type" value="Genomic_DNA"/>
</dbReference>
<keyword evidence="2" id="KW-0645">Protease</keyword>
<feature type="chain" id="PRO_5022727566" evidence="1">
    <location>
        <begin position="29"/>
        <end position="583"/>
    </location>
</feature>